<sequence length="188" mass="20729">MTAPQAQESSEEQPQEAVESNDQAVQDNSAEETTTESKDSDLPDLVRAKLDKVNREAQNFRNRLKEQEPLVEAAQEAERAKMSELERERADKAALAEQLARRDTEVLQARYNLTEEDLEFIGAGSFEERSARAEKFAARIQQSAPPAETRPPSERPVESLKPGASPSAPPVADHSYPASWGFQPPAAG</sequence>
<feature type="region of interest" description="Disordered" evidence="1">
    <location>
        <begin position="1"/>
        <end position="45"/>
    </location>
</feature>
<accession>A0AAW4G9N0</accession>
<gene>
    <name evidence="2" type="ORF">JTZ10_21675</name>
</gene>
<dbReference type="EMBL" id="JAFFGU010000019">
    <property type="protein sequence ID" value="MBM7280358.1"/>
    <property type="molecule type" value="Genomic_DNA"/>
</dbReference>
<dbReference type="AlphaFoldDB" id="A0AAW4G9N0"/>
<dbReference type="Proteomes" id="UP001195196">
    <property type="component" value="Unassembled WGS sequence"/>
</dbReference>
<evidence type="ECO:0000313" key="3">
    <source>
        <dbReference type="Proteomes" id="UP001195196"/>
    </source>
</evidence>
<feature type="compositionally biased region" description="Polar residues" evidence="1">
    <location>
        <begin position="18"/>
        <end position="28"/>
    </location>
</feature>
<dbReference type="RefSeq" id="WP_204718921.1">
    <property type="nucleotide sequence ID" value="NZ_JAFFGU010000019.1"/>
</dbReference>
<feature type="compositionally biased region" description="Basic and acidic residues" evidence="1">
    <location>
        <begin position="35"/>
        <end position="45"/>
    </location>
</feature>
<evidence type="ECO:0000313" key="2">
    <source>
        <dbReference type="EMBL" id="MBM7280358.1"/>
    </source>
</evidence>
<feature type="region of interest" description="Disordered" evidence="1">
    <location>
        <begin position="60"/>
        <end position="85"/>
    </location>
</feature>
<name>A0AAW4G9N0_GORRU</name>
<reference evidence="2" key="1">
    <citation type="submission" date="2021-02" db="EMBL/GenBank/DDBJ databases">
        <title>Taxonomy, biology and ecology of Rhodococcus bacteria occurring in California pistachio and other woody hosts as revealed by genome sequence analyses.</title>
        <authorList>
            <person name="Riely B."/>
            <person name="Gai Y."/>
        </authorList>
    </citation>
    <scope>NUCLEOTIDE SEQUENCE</scope>
    <source>
        <strain evidence="2">BP-295</strain>
    </source>
</reference>
<evidence type="ECO:0008006" key="4">
    <source>
        <dbReference type="Google" id="ProtNLM"/>
    </source>
</evidence>
<proteinExistence type="predicted"/>
<comment type="caution">
    <text evidence="2">The sequence shown here is derived from an EMBL/GenBank/DDBJ whole genome shotgun (WGS) entry which is preliminary data.</text>
</comment>
<protein>
    <recommendedName>
        <fullName evidence="4">Scaffolding protein</fullName>
    </recommendedName>
</protein>
<feature type="compositionally biased region" description="Basic and acidic residues" evidence="1">
    <location>
        <begin position="76"/>
        <end position="85"/>
    </location>
</feature>
<feature type="region of interest" description="Disordered" evidence="1">
    <location>
        <begin position="131"/>
        <end position="188"/>
    </location>
</feature>
<organism evidence="2 3">
    <name type="scientific">Gordonia rubripertincta</name>
    <name type="common">Rhodococcus corallinus</name>
    <dbReference type="NCBI Taxonomy" id="36822"/>
    <lineage>
        <taxon>Bacteria</taxon>
        <taxon>Bacillati</taxon>
        <taxon>Actinomycetota</taxon>
        <taxon>Actinomycetes</taxon>
        <taxon>Mycobacteriales</taxon>
        <taxon>Gordoniaceae</taxon>
        <taxon>Gordonia</taxon>
    </lineage>
</organism>
<evidence type="ECO:0000256" key="1">
    <source>
        <dbReference type="SAM" id="MobiDB-lite"/>
    </source>
</evidence>